<dbReference type="GO" id="GO:0002098">
    <property type="term" value="P:tRNA wobble uridine modification"/>
    <property type="evidence" value="ECO:0007669"/>
    <property type="project" value="InterPro"/>
</dbReference>
<dbReference type="STRING" id="1121416.SAMN02745220_01407"/>
<proteinExistence type="predicted"/>
<dbReference type="InterPro" id="IPR017582">
    <property type="entry name" value="SelU"/>
</dbReference>
<evidence type="ECO:0000313" key="4">
    <source>
        <dbReference type="Proteomes" id="UP000184603"/>
    </source>
</evidence>
<gene>
    <name evidence="3" type="ORF">SAMN02745220_01407</name>
</gene>
<accession>A0A1M7Y2V7</accession>
<dbReference type="PANTHER" id="PTHR30401">
    <property type="entry name" value="TRNA 2-SELENOURIDINE SYNTHASE"/>
    <property type="match status" value="1"/>
</dbReference>
<dbReference type="InterPro" id="IPR058840">
    <property type="entry name" value="AAA_SelU"/>
</dbReference>
<dbReference type="AlphaFoldDB" id="A0A1M7Y2V7"/>
<dbReference type="PROSITE" id="PS50206">
    <property type="entry name" value="RHODANESE_3"/>
    <property type="match status" value="1"/>
</dbReference>
<evidence type="ECO:0000256" key="1">
    <source>
        <dbReference type="ARBA" id="ARBA00023266"/>
    </source>
</evidence>
<protein>
    <submittedName>
        <fullName evidence="3">tRNA 2-selenouridine synthase</fullName>
    </submittedName>
</protein>
<dbReference type="SUPFAM" id="SSF52821">
    <property type="entry name" value="Rhodanese/Cell cycle control phosphatase"/>
    <property type="match status" value="1"/>
</dbReference>
<dbReference type="NCBIfam" id="TIGR03167">
    <property type="entry name" value="tRNA_sel_U_synt"/>
    <property type="match status" value="1"/>
</dbReference>
<keyword evidence="4" id="KW-1185">Reference proteome</keyword>
<evidence type="ECO:0000259" key="2">
    <source>
        <dbReference type="PROSITE" id="PS50206"/>
    </source>
</evidence>
<dbReference type="PANTHER" id="PTHR30401:SF0">
    <property type="entry name" value="TRNA 2-SELENOURIDINE SYNTHASE"/>
    <property type="match status" value="1"/>
</dbReference>
<organism evidence="3 4">
    <name type="scientific">Desulfopila aestuarii DSM 18488</name>
    <dbReference type="NCBI Taxonomy" id="1121416"/>
    <lineage>
        <taxon>Bacteria</taxon>
        <taxon>Pseudomonadati</taxon>
        <taxon>Thermodesulfobacteriota</taxon>
        <taxon>Desulfobulbia</taxon>
        <taxon>Desulfobulbales</taxon>
        <taxon>Desulfocapsaceae</taxon>
        <taxon>Desulfopila</taxon>
    </lineage>
</organism>
<sequence>MKDNKRLSRSAILSQPLSTLSFVDAITGDYCIIDVRSPKEYEEGSLPGAVNIPIFDNEERSLVGTIYRQGGRDEAVDTGFGLVEERLADLLADFVSYRNQKIALFCARGGMRSRSVVNLLAQNGFSAWQLEGGYKQYRQHLLEILARFSPSCIVLHGLTGTGKTRILQHLDHAIDLEDLAQHQSSLFGGMNRHPRSQRWFDAYLHKVICELGQEPYFVEGESRQMGNIYLPSGLAGAMKTGRLVLITATMETRVARILEDYPVDNDQTVAEVERILKSLRRKLGGAITDKLCSLLHQGNLAELVETLLTEYYDKRYQNNLLQYSYQFSLSSENIPWAAAELTAFRQRLLA</sequence>
<evidence type="ECO:0000313" key="3">
    <source>
        <dbReference type="EMBL" id="SHO46286.1"/>
    </source>
</evidence>
<dbReference type="InterPro" id="IPR027417">
    <property type="entry name" value="P-loop_NTPase"/>
</dbReference>
<dbReference type="EMBL" id="FRFE01000005">
    <property type="protein sequence ID" value="SHO46286.1"/>
    <property type="molecule type" value="Genomic_DNA"/>
</dbReference>
<dbReference type="GO" id="GO:0043828">
    <property type="term" value="F:tRNA 2-selenouridine synthase activity"/>
    <property type="evidence" value="ECO:0007669"/>
    <property type="project" value="InterPro"/>
</dbReference>
<reference evidence="3 4" key="1">
    <citation type="submission" date="2016-12" db="EMBL/GenBank/DDBJ databases">
        <authorList>
            <person name="Song W.-J."/>
            <person name="Kurnit D.M."/>
        </authorList>
    </citation>
    <scope>NUCLEOTIDE SEQUENCE [LARGE SCALE GENOMIC DNA]</scope>
    <source>
        <strain evidence="3 4">DSM 18488</strain>
    </source>
</reference>
<dbReference type="InterPro" id="IPR001763">
    <property type="entry name" value="Rhodanese-like_dom"/>
</dbReference>
<dbReference type="SMART" id="SM00450">
    <property type="entry name" value="RHOD"/>
    <property type="match status" value="1"/>
</dbReference>
<dbReference type="NCBIfam" id="NF008750">
    <property type="entry name" value="PRK11784.1-2"/>
    <property type="match status" value="1"/>
</dbReference>
<dbReference type="Proteomes" id="UP000184603">
    <property type="component" value="Unassembled WGS sequence"/>
</dbReference>
<dbReference type="InterPro" id="IPR036873">
    <property type="entry name" value="Rhodanese-like_dom_sf"/>
</dbReference>
<keyword evidence="1" id="KW-0711">Selenium</keyword>
<dbReference type="RefSeq" id="WP_084553631.1">
    <property type="nucleotide sequence ID" value="NZ_FRFE01000005.1"/>
</dbReference>
<dbReference type="SUPFAM" id="SSF52540">
    <property type="entry name" value="P-loop containing nucleoside triphosphate hydrolases"/>
    <property type="match status" value="1"/>
</dbReference>
<dbReference type="OrthoDB" id="285281at2"/>
<dbReference type="Pfam" id="PF00581">
    <property type="entry name" value="Rhodanese"/>
    <property type="match status" value="1"/>
</dbReference>
<dbReference type="Gene3D" id="3.40.250.10">
    <property type="entry name" value="Rhodanese-like domain"/>
    <property type="match status" value="1"/>
</dbReference>
<dbReference type="Pfam" id="PF26341">
    <property type="entry name" value="AAA_SelU"/>
    <property type="match status" value="1"/>
</dbReference>
<name>A0A1M7Y2V7_9BACT</name>
<feature type="domain" description="Rhodanese" evidence="2">
    <location>
        <begin position="26"/>
        <end position="146"/>
    </location>
</feature>